<name>A0A433SCN7_9BURK</name>
<dbReference type="AlphaFoldDB" id="A0A433SCN7"/>
<comment type="caution">
    <text evidence="1">The sequence shown here is derived from an EMBL/GenBank/DDBJ whole genome shotgun (WGS) entry which is preliminary data.</text>
</comment>
<protein>
    <submittedName>
        <fullName evidence="1">Uncharacterized protein</fullName>
    </submittedName>
</protein>
<gene>
    <name evidence="1" type="ORF">CUZ56_01770</name>
</gene>
<dbReference type="Proteomes" id="UP000286947">
    <property type="component" value="Unassembled WGS sequence"/>
</dbReference>
<keyword evidence="2" id="KW-1185">Reference proteome</keyword>
<evidence type="ECO:0000313" key="2">
    <source>
        <dbReference type="Proteomes" id="UP000286947"/>
    </source>
</evidence>
<proteinExistence type="predicted"/>
<accession>A0A433SCN7</accession>
<organism evidence="1 2">
    <name type="scientific">Saezia sanguinis</name>
    <dbReference type="NCBI Taxonomy" id="1965230"/>
    <lineage>
        <taxon>Bacteria</taxon>
        <taxon>Pseudomonadati</taxon>
        <taxon>Pseudomonadota</taxon>
        <taxon>Betaproteobacteria</taxon>
        <taxon>Burkholderiales</taxon>
        <taxon>Saeziaceae</taxon>
        <taxon>Saezia</taxon>
    </lineage>
</organism>
<evidence type="ECO:0000313" key="1">
    <source>
        <dbReference type="EMBL" id="RUS66490.1"/>
    </source>
</evidence>
<sequence>MFCQARLYLPICFCCQAFDLRCFAPGFRVEAWGSGQIELHVHNHLGEMREERDC</sequence>
<dbReference type="EMBL" id="PQSP01000004">
    <property type="protein sequence ID" value="RUS66490.1"/>
    <property type="molecule type" value="Genomic_DNA"/>
</dbReference>
<reference evidence="1 2" key="1">
    <citation type="submission" date="2018-01" db="EMBL/GenBank/DDBJ databases">
        <title>Saezia sanguinis gen. nov., sp. nov., in the order Burkholderiales isolated from human blood.</title>
        <authorList>
            <person name="Medina-Pascual M.J."/>
            <person name="Valdezate S."/>
            <person name="Monzon S."/>
            <person name="Cuesta I."/>
            <person name="Carrasco G."/>
            <person name="Villalon P."/>
            <person name="Saez-Nieto J.A."/>
        </authorList>
    </citation>
    <scope>NUCLEOTIDE SEQUENCE [LARGE SCALE GENOMIC DNA]</scope>
    <source>
        <strain evidence="1 2">CNM695-12</strain>
    </source>
</reference>